<protein>
    <recommendedName>
        <fullName evidence="1">N-acetyltransferase domain-containing protein</fullName>
    </recommendedName>
</protein>
<dbReference type="AlphaFoldDB" id="A0A6C0LEA9"/>
<dbReference type="EMBL" id="MN740474">
    <property type="protein sequence ID" value="QHU28710.1"/>
    <property type="molecule type" value="Genomic_DNA"/>
</dbReference>
<reference evidence="2" key="1">
    <citation type="journal article" date="2020" name="Nature">
        <title>Giant virus diversity and host interactions through global metagenomics.</title>
        <authorList>
            <person name="Schulz F."/>
            <person name="Roux S."/>
            <person name="Paez-Espino D."/>
            <person name="Jungbluth S."/>
            <person name="Walsh D.A."/>
            <person name="Denef V.J."/>
            <person name="McMahon K.D."/>
            <person name="Konstantinidis K.T."/>
            <person name="Eloe-Fadrosh E.A."/>
            <person name="Kyrpides N.C."/>
            <person name="Woyke T."/>
        </authorList>
    </citation>
    <scope>NUCLEOTIDE SEQUENCE</scope>
    <source>
        <strain evidence="2">GVMAG-M-3300027791-30</strain>
    </source>
</reference>
<evidence type="ECO:0000259" key="1">
    <source>
        <dbReference type="PROSITE" id="PS51186"/>
    </source>
</evidence>
<accession>A0A6C0LEA9</accession>
<dbReference type="PROSITE" id="PS51186">
    <property type="entry name" value="GNAT"/>
    <property type="match status" value="1"/>
</dbReference>
<dbReference type="Pfam" id="PF00583">
    <property type="entry name" value="Acetyltransf_1"/>
    <property type="match status" value="1"/>
</dbReference>
<sequence length="163" mass="19088">MEKNNNTNKNDDSNIINLKERLNTIETIYDKSKFIINLFKLLSQLTVSPILKYDDVLSIVNNFNDNHYIYFYENFEKVPIGIITLLIEQKLIHGGKCVGHIEDLVVDNNYKGKRIASQLINHCIKIAEEKNCYKIILDCKKELIPFYNKNDFIQQGVCMRKEI</sequence>
<feature type="domain" description="N-acetyltransferase" evidence="1">
    <location>
        <begin position="26"/>
        <end position="163"/>
    </location>
</feature>
<dbReference type="GO" id="GO:0004343">
    <property type="term" value="F:glucosamine 6-phosphate N-acetyltransferase activity"/>
    <property type="evidence" value="ECO:0007669"/>
    <property type="project" value="TreeGrafter"/>
</dbReference>
<dbReference type="InterPro" id="IPR016181">
    <property type="entry name" value="Acyl_CoA_acyltransferase"/>
</dbReference>
<dbReference type="SUPFAM" id="SSF55729">
    <property type="entry name" value="Acyl-CoA N-acyltransferases (Nat)"/>
    <property type="match status" value="1"/>
</dbReference>
<dbReference type="Gene3D" id="3.40.630.30">
    <property type="match status" value="1"/>
</dbReference>
<dbReference type="InterPro" id="IPR039143">
    <property type="entry name" value="GNPNAT1-like"/>
</dbReference>
<dbReference type="PANTHER" id="PTHR13355:SF11">
    <property type="entry name" value="GLUCOSAMINE 6-PHOSPHATE N-ACETYLTRANSFERASE"/>
    <property type="match status" value="1"/>
</dbReference>
<dbReference type="InterPro" id="IPR000182">
    <property type="entry name" value="GNAT_dom"/>
</dbReference>
<proteinExistence type="predicted"/>
<organism evidence="2">
    <name type="scientific">viral metagenome</name>
    <dbReference type="NCBI Taxonomy" id="1070528"/>
    <lineage>
        <taxon>unclassified sequences</taxon>
        <taxon>metagenomes</taxon>
        <taxon>organismal metagenomes</taxon>
    </lineage>
</organism>
<dbReference type="PANTHER" id="PTHR13355">
    <property type="entry name" value="GLUCOSAMINE 6-PHOSPHATE N-ACETYLTRANSFERASE"/>
    <property type="match status" value="1"/>
</dbReference>
<name>A0A6C0LEA9_9ZZZZ</name>
<dbReference type="CDD" id="cd04301">
    <property type="entry name" value="NAT_SF"/>
    <property type="match status" value="1"/>
</dbReference>
<evidence type="ECO:0000313" key="2">
    <source>
        <dbReference type="EMBL" id="QHU28710.1"/>
    </source>
</evidence>